<dbReference type="PROSITE" id="PS51186">
    <property type="entry name" value="GNAT"/>
    <property type="match status" value="1"/>
</dbReference>
<dbReference type="GO" id="GO:0016747">
    <property type="term" value="F:acyltransferase activity, transferring groups other than amino-acyl groups"/>
    <property type="evidence" value="ECO:0007669"/>
    <property type="project" value="InterPro"/>
</dbReference>
<comment type="caution">
    <text evidence="5">The sequence shown here is derived from an EMBL/GenBank/DDBJ whole genome shotgun (WGS) entry which is preliminary data.</text>
</comment>
<feature type="domain" description="N-acetyltransferase" evidence="4">
    <location>
        <begin position="10"/>
        <end position="157"/>
    </location>
</feature>
<dbReference type="Gene3D" id="3.40.630.30">
    <property type="match status" value="1"/>
</dbReference>
<dbReference type="Pfam" id="PF00583">
    <property type="entry name" value="Acetyltransf_1"/>
    <property type="match status" value="1"/>
</dbReference>
<dbReference type="CDD" id="cd04301">
    <property type="entry name" value="NAT_SF"/>
    <property type="match status" value="1"/>
</dbReference>
<protein>
    <submittedName>
        <fullName evidence="5">Acetyltransferase (GNAT) family protein</fullName>
    </submittedName>
</protein>
<evidence type="ECO:0000256" key="1">
    <source>
        <dbReference type="ARBA" id="ARBA00022679"/>
    </source>
</evidence>
<dbReference type="RefSeq" id="WP_211786259.1">
    <property type="nucleotide sequence ID" value="NZ_BAAAMZ010000007.1"/>
</dbReference>
<feature type="compositionally biased region" description="Gly residues" evidence="3">
    <location>
        <begin position="159"/>
        <end position="171"/>
    </location>
</feature>
<dbReference type="InterPro" id="IPR050832">
    <property type="entry name" value="Bact_Acetyltransf"/>
</dbReference>
<name>A0A561UQB9_9ACTN</name>
<evidence type="ECO:0000313" key="5">
    <source>
        <dbReference type="EMBL" id="TWG01558.1"/>
    </source>
</evidence>
<dbReference type="InterPro" id="IPR000182">
    <property type="entry name" value="GNAT_dom"/>
</dbReference>
<gene>
    <name evidence="5" type="ORF">FHX73_115459</name>
</gene>
<proteinExistence type="predicted"/>
<dbReference type="EMBL" id="VIWT01000001">
    <property type="protein sequence ID" value="TWG01558.1"/>
    <property type="molecule type" value="Genomic_DNA"/>
</dbReference>
<evidence type="ECO:0000256" key="3">
    <source>
        <dbReference type="SAM" id="MobiDB-lite"/>
    </source>
</evidence>
<keyword evidence="2" id="KW-0012">Acyltransferase</keyword>
<feature type="compositionally biased region" description="Basic and acidic residues" evidence="3">
    <location>
        <begin position="137"/>
        <end position="155"/>
    </location>
</feature>
<dbReference type="AlphaFoldDB" id="A0A561UQB9"/>
<evidence type="ECO:0000259" key="4">
    <source>
        <dbReference type="PROSITE" id="PS51186"/>
    </source>
</evidence>
<dbReference type="InterPro" id="IPR016181">
    <property type="entry name" value="Acyl_CoA_acyltransferase"/>
</dbReference>
<dbReference type="SUPFAM" id="SSF55729">
    <property type="entry name" value="Acyl-CoA N-acyltransferases (Nat)"/>
    <property type="match status" value="1"/>
</dbReference>
<sequence length="171" mass="18555">MTRVVVERWQVLRTVRLRALADSPGAFGATWQGEQRQPEAFWRARAEQGCWFLAHDGGGHPVGVVAAVAAPSGEPAERQLDAMWVEPRWRGRGVGEALAGAVLAWAAEQGADRVSLTVVDGNDAARGLYLRLGFRPTGEREPRPRDPGRWRERMRVGLAGPGSGLAGARGR</sequence>
<keyword evidence="6" id="KW-1185">Reference proteome</keyword>
<dbReference type="Proteomes" id="UP000317940">
    <property type="component" value="Unassembled WGS sequence"/>
</dbReference>
<dbReference type="PANTHER" id="PTHR43877">
    <property type="entry name" value="AMINOALKYLPHOSPHONATE N-ACETYLTRANSFERASE-RELATED-RELATED"/>
    <property type="match status" value="1"/>
</dbReference>
<accession>A0A561UQB9</accession>
<evidence type="ECO:0000256" key="2">
    <source>
        <dbReference type="ARBA" id="ARBA00023315"/>
    </source>
</evidence>
<reference evidence="5 6" key="1">
    <citation type="submission" date="2019-06" db="EMBL/GenBank/DDBJ databases">
        <title>Sequencing the genomes of 1000 actinobacteria strains.</title>
        <authorList>
            <person name="Klenk H.-P."/>
        </authorList>
    </citation>
    <scope>NUCLEOTIDE SEQUENCE [LARGE SCALE GENOMIC DNA]</scope>
    <source>
        <strain evidence="5 6">DSM 44826</strain>
    </source>
</reference>
<organism evidence="5 6">
    <name type="scientific">Kitasatospora viridis</name>
    <dbReference type="NCBI Taxonomy" id="281105"/>
    <lineage>
        <taxon>Bacteria</taxon>
        <taxon>Bacillati</taxon>
        <taxon>Actinomycetota</taxon>
        <taxon>Actinomycetes</taxon>
        <taxon>Kitasatosporales</taxon>
        <taxon>Streptomycetaceae</taxon>
        <taxon>Kitasatospora</taxon>
    </lineage>
</organism>
<feature type="region of interest" description="Disordered" evidence="3">
    <location>
        <begin position="136"/>
        <end position="171"/>
    </location>
</feature>
<keyword evidence="1 5" id="KW-0808">Transferase</keyword>
<evidence type="ECO:0000313" key="6">
    <source>
        <dbReference type="Proteomes" id="UP000317940"/>
    </source>
</evidence>